<dbReference type="Proteomes" id="UP000701801">
    <property type="component" value="Unassembled WGS sequence"/>
</dbReference>
<name>A0A9N9PYP9_9HELO</name>
<protein>
    <submittedName>
        <fullName evidence="1">Uncharacterized protein</fullName>
    </submittedName>
</protein>
<evidence type="ECO:0000313" key="1">
    <source>
        <dbReference type="EMBL" id="CAG8973035.1"/>
    </source>
</evidence>
<reference evidence="1" key="1">
    <citation type="submission" date="2021-07" db="EMBL/GenBank/DDBJ databases">
        <authorList>
            <person name="Durling M."/>
        </authorList>
    </citation>
    <scope>NUCLEOTIDE SEQUENCE</scope>
</reference>
<gene>
    <name evidence="1" type="ORF">HYALB_00007263</name>
</gene>
<evidence type="ECO:0000313" key="2">
    <source>
        <dbReference type="Proteomes" id="UP000701801"/>
    </source>
</evidence>
<dbReference type="EMBL" id="CAJVRM010000060">
    <property type="protein sequence ID" value="CAG8973035.1"/>
    <property type="molecule type" value="Genomic_DNA"/>
</dbReference>
<accession>A0A9N9PYP9</accession>
<sequence>MANNANLALVLFNPANAAPAVGGGMPLLQCSGQELANFCVNNTQLNALALPGQNVYYLLGLSLAGNRTSTR</sequence>
<dbReference type="AlphaFoldDB" id="A0A9N9PYP9"/>
<organism evidence="1 2">
    <name type="scientific">Hymenoscyphus albidus</name>
    <dbReference type="NCBI Taxonomy" id="595503"/>
    <lineage>
        <taxon>Eukaryota</taxon>
        <taxon>Fungi</taxon>
        <taxon>Dikarya</taxon>
        <taxon>Ascomycota</taxon>
        <taxon>Pezizomycotina</taxon>
        <taxon>Leotiomycetes</taxon>
        <taxon>Helotiales</taxon>
        <taxon>Helotiaceae</taxon>
        <taxon>Hymenoscyphus</taxon>
    </lineage>
</organism>
<proteinExistence type="predicted"/>
<keyword evidence="2" id="KW-1185">Reference proteome</keyword>
<comment type="caution">
    <text evidence="1">The sequence shown here is derived from an EMBL/GenBank/DDBJ whole genome shotgun (WGS) entry which is preliminary data.</text>
</comment>